<dbReference type="RefSeq" id="XP_013177402.1">
    <property type="nucleotide sequence ID" value="XM_013321948.1"/>
</dbReference>
<dbReference type="GeneID" id="106124920"/>
<proteinExistence type="predicted"/>
<feature type="domain" description="Tower" evidence="1">
    <location>
        <begin position="383"/>
        <end position="424"/>
    </location>
</feature>
<dbReference type="InterPro" id="IPR012340">
    <property type="entry name" value="NA-bd_OB-fold"/>
</dbReference>
<reference evidence="2" key="1">
    <citation type="submission" date="2025-08" db="UniProtKB">
        <authorList>
            <consortium name="RefSeq"/>
        </authorList>
    </citation>
    <scope>IDENTIFICATION</scope>
</reference>
<name>A0AAJ7EHB8_PAPXU</name>
<evidence type="ECO:0000259" key="1">
    <source>
        <dbReference type="SMART" id="SM01341"/>
    </source>
</evidence>
<dbReference type="InterPro" id="IPR015525">
    <property type="entry name" value="BRCA2"/>
</dbReference>
<sequence>MDLNENDQVIEDNLSQSTHRKNEGSIENIINTQLLNNFEDTFYTEDFCNYIPNKKRCGSPILSCPRAKKPKKFEVPYSKWEIPEIKPKEKDTYEENSSITFTFDKNYKKNNKLSLKSLRNIEINKSMVDVDPYILTFNYDNVLNFEFANKRNEISDVTWNTEDLKKYFLSLVNSKIIPNGWLDNHMKLVIFKLISYEMEYRKSMQGICSVKNVLEQLKYRYDRELYSVERPVLRKLLEKDDVSSKTMVLRVVAIYVDGVIAKSMPDTNNIELLLTDGWYCIKASLDQMLIRLVKDQKIRVGTKLVTNGAELLNCEQGIAPWEDISSVRLKLFGNSTRRARWDAKLGYHSGAAILSRLSCVQLEGGKVSKLCALVTRVYPTLYVEKFDNGSTVTRSERLEHLYQMKFESDRQTLLEKIHEEVQKEFVDEESQDSENDVDLRNMETGSQIHRVMKRSRDSGEFVANLTSTQCTRLQRYTDRRREHILQALHDKVNDRVKEQGLQLARNVVPVMKIRVADIGDDGEVSKAMMSIWRPNEAVIEIIKEGTWIDAFNIVPTAKRYSEIQLSAGRQTVFSRSNYKVNDKDQKIVASLKRTCYTIESLVKMPISVTEYNEVDVAGLIFLIEPSIAQFEAIKGQHFQNVYLTDTDKNIICVNFWGGLKKYGYENILDVGLVVACMNLQKRTGNSRKGIPQYRATEYSYFTKTSKHSNVRIIMDDLNKRLSSINIKELCGSCVAIKNNNSMLKNVENISPYRINYSDYNISKHKAFIDSPLARKPDHVDDILNLSGLDFESTFKQIDTQDVPADLLLRKKKINEKIAKLKMYGEPPPLKAIHIINKSINATKEFKSPLASRNDNLNSVASEKLHEKSNSSISCTESTPEMCNKHMKRNANPVKLNFSSNPQVIDGGEKVDPFAEEFDVSPPLSLD</sequence>
<dbReference type="GO" id="GO:0006355">
    <property type="term" value="P:regulation of DNA-templated transcription"/>
    <property type="evidence" value="ECO:0007669"/>
    <property type="project" value="TreeGrafter"/>
</dbReference>
<dbReference type="InterPro" id="IPR015252">
    <property type="entry name" value="BRCA2_hlx"/>
</dbReference>
<dbReference type="SMART" id="SM01341">
    <property type="entry name" value="Tower"/>
    <property type="match status" value="1"/>
</dbReference>
<dbReference type="InterPro" id="IPR015205">
    <property type="entry name" value="Tower_dom"/>
</dbReference>
<dbReference type="PANTHER" id="PTHR11289">
    <property type="entry name" value="BREAST CANCER TYPE 2 SUSCEPTIBILITY PROTEIN BRCA2"/>
    <property type="match status" value="1"/>
</dbReference>
<dbReference type="GO" id="GO:0000724">
    <property type="term" value="P:double-strand break repair via homologous recombination"/>
    <property type="evidence" value="ECO:0007669"/>
    <property type="project" value="InterPro"/>
</dbReference>
<dbReference type="SUPFAM" id="SSF50249">
    <property type="entry name" value="Nucleic acid-binding proteins"/>
    <property type="match status" value="3"/>
</dbReference>
<accession>A0AAJ7EHB8</accession>
<dbReference type="KEGG" id="pxu:106124920"/>
<dbReference type="AlphaFoldDB" id="A0AAJ7EHB8"/>
<protein>
    <submittedName>
        <fullName evidence="2">Breast cancer type 2 susceptibility protein homolog</fullName>
    </submittedName>
</protein>
<dbReference type="InterPro" id="IPR015188">
    <property type="entry name" value="BRCA2_OB_3"/>
</dbReference>
<dbReference type="Pfam" id="PF09104">
    <property type="entry name" value="BRCA-2_OB3"/>
    <property type="match status" value="1"/>
</dbReference>
<dbReference type="SUPFAM" id="SSF81878">
    <property type="entry name" value="BRCA2 tower domain"/>
    <property type="match status" value="1"/>
</dbReference>
<dbReference type="CDD" id="cd04493">
    <property type="entry name" value="BRCA2DBD_OB1"/>
    <property type="match status" value="1"/>
</dbReference>
<dbReference type="Gene3D" id="6.10.70.10">
    <property type="match status" value="1"/>
</dbReference>
<dbReference type="GO" id="GO:0005634">
    <property type="term" value="C:nucleus"/>
    <property type="evidence" value="ECO:0007669"/>
    <property type="project" value="TreeGrafter"/>
</dbReference>
<evidence type="ECO:0000313" key="2">
    <source>
        <dbReference type="RefSeq" id="XP_013177402.1"/>
    </source>
</evidence>
<dbReference type="SUPFAM" id="SSF81872">
    <property type="entry name" value="BRCA2 helical domain"/>
    <property type="match status" value="1"/>
</dbReference>
<dbReference type="Gene3D" id="2.40.50.140">
    <property type="entry name" value="Nucleic acid-binding proteins"/>
    <property type="match status" value="3"/>
</dbReference>
<dbReference type="InterPro" id="IPR036315">
    <property type="entry name" value="BRCA2_hlx_sf"/>
</dbReference>
<gene>
    <name evidence="2" type="primary">LOC106124920</name>
</gene>
<dbReference type="PANTHER" id="PTHR11289:SF0">
    <property type="entry name" value="BREAST CANCER TYPE 2 SUSCEPTIBILITY PROTEIN"/>
    <property type="match status" value="1"/>
</dbReference>
<dbReference type="Pfam" id="PF09103">
    <property type="entry name" value="BRCA-2_OB1"/>
    <property type="match status" value="1"/>
</dbReference>
<dbReference type="InterPro" id="IPR015187">
    <property type="entry name" value="BRCA2_OB_1"/>
</dbReference>
<dbReference type="Proteomes" id="UP000694872">
    <property type="component" value="Unplaced"/>
</dbReference>
<dbReference type="Pfam" id="PF09169">
    <property type="entry name" value="BRCA-2_helical"/>
    <property type="match status" value="1"/>
</dbReference>
<organism evidence="2">
    <name type="scientific">Papilio xuthus</name>
    <name type="common">Asian swallowtail butterfly</name>
    <dbReference type="NCBI Taxonomy" id="66420"/>
    <lineage>
        <taxon>Eukaryota</taxon>
        <taxon>Metazoa</taxon>
        <taxon>Ecdysozoa</taxon>
        <taxon>Arthropoda</taxon>
        <taxon>Hexapoda</taxon>
        <taxon>Insecta</taxon>
        <taxon>Pterygota</taxon>
        <taxon>Neoptera</taxon>
        <taxon>Endopterygota</taxon>
        <taxon>Lepidoptera</taxon>
        <taxon>Glossata</taxon>
        <taxon>Ditrysia</taxon>
        <taxon>Papilionoidea</taxon>
        <taxon>Papilionidae</taxon>
        <taxon>Papilioninae</taxon>
        <taxon>Papilio</taxon>
    </lineage>
</organism>